<evidence type="ECO:0000313" key="1">
    <source>
        <dbReference type="EMBL" id="CAA9357802.1"/>
    </source>
</evidence>
<dbReference type="InterPro" id="IPR036271">
    <property type="entry name" value="Tet_transcr_reg_TetR-rel_C_sf"/>
</dbReference>
<organism evidence="1">
    <name type="scientific">uncultured Gemmatimonadaceae bacterium</name>
    <dbReference type="NCBI Taxonomy" id="246130"/>
    <lineage>
        <taxon>Bacteria</taxon>
        <taxon>Pseudomonadati</taxon>
        <taxon>Gemmatimonadota</taxon>
        <taxon>Gemmatimonadia</taxon>
        <taxon>Gemmatimonadales</taxon>
        <taxon>Gemmatimonadaceae</taxon>
        <taxon>environmental samples</taxon>
    </lineage>
</organism>
<proteinExistence type="predicted"/>
<sequence>MAGELERMRPLDDVLRSAAAADPDVAAARHEQNDVQRHRAMTTVVGWVAARGSLRDGLDVATAADLIWTLTSPEVHHMLLETRGWSRSQYEVWLRDMLEHALLGEAGGLPR</sequence>
<name>A0A6J4MKJ0_9BACT</name>
<dbReference type="EMBL" id="CADCTU010000832">
    <property type="protein sequence ID" value="CAA9357802.1"/>
    <property type="molecule type" value="Genomic_DNA"/>
</dbReference>
<gene>
    <name evidence="1" type="ORF">AVDCRST_MAG11-3917</name>
</gene>
<accession>A0A6J4MKJ0</accession>
<protein>
    <submittedName>
        <fullName evidence="1">Uncharacterized protein</fullName>
    </submittedName>
</protein>
<reference evidence="1" key="1">
    <citation type="submission" date="2020-02" db="EMBL/GenBank/DDBJ databases">
        <authorList>
            <person name="Meier V. D."/>
        </authorList>
    </citation>
    <scope>NUCLEOTIDE SEQUENCE</scope>
    <source>
        <strain evidence="1">AVDCRST_MAG11</strain>
    </source>
</reference>
<dbReference type="AlphaFoldDB" id="A0A6J4MKJ0"/>
<dbReference type="SUPFAM" id="SSF48498">
    <property type="entry name" value="Tetracyclin repressor-like, C-terminal domain"/>
    <property type="match status" value="1"/>
</dbReference>
<dbReference type="Gene3D" id="1.10.357.10">
    <property type="entry name" value="Tetracycline Repressor, domain 2"/>
    <property type="match status" value="1"/>
</dbReference>